<dbReference type="AlphaFoldDB" id="A0A0D3CTN8"/>
<accession>A0A0D3CTN8</accession>
<dbReference type="Proteomes" id="UP000032141">
    <property type="component" value="Chromosome C6"/>
</dbReference>
<protein>
    <submittedName>
        <fullName evidence="1">Uncharacterized protein</fullName>
    </submittedName>
</protein>
<dbReference type="HOGENOM" id="CLU_1847916_0_0_1"/>
<reference evidence="1 2" key="1">
    <citation type="journal article" date="2014" name="Genome Biol.">
        <title>Transcriptome and methylome profiling reveals relics of genome dominance in the mesopolyploid Brassica oleracea.</title>
        <authorList>
            <person name="Parkin I.A."/>
            <person name="Koh C."/>
            <person name="Tang H."/>
            <person name="Robinson S.J."/>
            <person name="Kagale S."/>
            <person name="Clarke W.E."/>
            <person name="Town C.D."/>
            <person name="Nixon J."/>
            <person name="Krishnakumar V."/>
            <person name="Bidwell S.L."/>
            <person name="Denoeud F."/>
            <person name="Belcram H."/>
            <person name="Links M.G."/>
            <person name="Just J."/>
            <person name="Clarke C."/>
            <person name="Bender T."/>
            <person name="Huebert T."/>
            <person name="Mason A.S."/>
            <person name="Pires J.C."/>
            <person name="Barker G."/>
            <person name="Moore J."/>
            <person name="Walley P.G."/>
            <person name="Manoli S."/>
            <person name="Batley J."/>
            <person name="Edwards D."/>
            <person name="Nelson M.N."/>
            <person name="Wang X."/>
            <person name="Paterson A.H."/>
            <person name="King G."/>
            <person name="Bancroft I."/>
            <person name="Chalhoub B."/>
            <person name="Sharpe A.G."/>
        </authorList>
    </citation>
    <scope>NUCLEOTIDE SEQUENCE</scope>
    <source>
        <strain evidence="1 2">cv. TO1000</strain>
    </source>
</reference>
<proteinExistence type="predicted"/>
<dbReference type="PANTHER" id="PTHR35286:SF1">
    <property type="entry name" value="EXPRESSED PROTEIN"/>
    <property type="match status" value="1"/>
</dbReference>
<sequence>MVLVLRLVDGFSFSSFPALGFVSSSFGAWSPENCTMSAIDFHHCIPPLYVTLYSCLLSMKFNVKNNGHTPEYIYGNYFERLPVKLLSHGVDMVKKEVKEEEVENFGLRELIDGGDVARGRVLHRNINISSSRLFFYVCF</sequence>
<dbReference type="STRING" id="109376.A0A0D3CTN8"/>
<keyword evidence="2" id="KW-1185">Reference proteome</keyword>
<dbReference type="PANTHER" id="PTHR35286">
    <property type="entry name" value="EXPRESSED PROTEIN"/>
    <property type="match status" value="1"/>
</dbReference>
<name>A0A0D3CTN8_BRAOL</name>
<dbReference type="Gramene" id="Bo6g067600.1">
    <property type="protein sequence ID" value="Bo6g067600.1"/>
    <property type="gene ID" value="Bo6g067600"/>
</dbReference>
<evidence type="ECO:0000313" key="2">
    <source>
        <dbReference type="Proteomes" id="UP000032141"/>
    </source>
</evidence>
<reference evidence="1" key="2">
    <citation type="submission" date="2015-03" db="UniProtKB">
        <authorList>
            <consortium name="EnsemblPlants"/>
        </authorList>
    </citation>
    <scope>IDENTIFICATION</scope>
</reference>
<dbReference type="EnsemblPlants" id="Bo6g067600.1">
    <property type="protein sequence ID" value="Bo6g067600.1"/>
    <property type="gene ID" value="Bo6g067600"/>
</dbReference>
<evidence type="ECO:0000313" key="1">
    <source>
        <dbReference type="EnsemblPlants" id="Bo6g067600.1"/>
    </source>
</evidence>
<dbReference type="OMA" id="GHTPEYI"/>
<organism evidence="1 2">
    <name type="scientific">Brassica oleracea var. oleracea</name>
    <dbReference type="NCBI Taxonomy" id="109376"/>
    <lineage>
        <taxon>Eukaryota</taxon>
        <taxon>Viridiplantae</taxon>
        <taxon>Streptophyta</taxon>
        <taxon>Embryophyta</taxon>
        <taxon>Tracheophyta</taxon>
        <taxon>Spermatophyta</taxon>
        <taxon>Magnoliopsida</taxon>
        <taxon>eudicotyledons</taxon>
        <taxon>Gunneridae</taxon>
        <taxon>Pentapetalae</taxon>
        <taxon>rosids</taxon>
        <taxon>malvids</taxon>
        <taxon>Brassicales</taxon>
        <taxon>Brassicaceae</taxon>
        <taxon>Brassiceae</taxon>
        <taxon>Brassica</taxon>
    </lineage>
</organism>